<dbReference type="InterPro" id="IPR006619">
    <property type="entry name" value="PGRP_domain_met/bac"/>
</dbReference>
<evidence type="ECO:0000313" key="5">
    <source>
        <dbReference type="Proteomes" id="UP000450161"/>
    </source>
</evidence>
<dbReference type="EMBL" id="VUNF01000011">
    <property type="protein sequence ID" value="MST77486.1"/>
    <property type="molecule type" value="Genomic_DNA"/>
</dbReference>
<protein>
    <submittedName>
        <fullName evidence="4">N-acetylmuramoyl-L-alanine amidase</fullName>
    </submittedName>
</protein>
<reference evidence="4 5" key="1">
    <citation type="submission" date="2019-08" db="EMBL/GenBank/DDBJ databases">
        <title>In-depth cultivation of the pig gut microbiome towards novel bacterial diversity and tailored functional studies.</title>
        <authorList>
            <person name="Wylensek D."/>
            <person name="Hitch T.C.A."/>
            <person name="Clavel T."/>
        </authorList>
    </citation>
    <scope>NUCLEOTIDE SEQUENCE [LARGE SCALE GENOMIC DNA]</scope>
    <source>
        <strain evidence="4 5">LKV-178-WT-2C</strain>
    </source>
</reference>
<comment type="caution">
    <text evidence="4">The sequence shown here is derived from an EMBL/GenBank/DDBJ whole genome shotgun (WGS) entry which is preliminary data.</text>
</comment>
<dbReference type="SMART" id="SM00644">
    <property type="entry name" value="Ami_2"/>
    <property type="match status" value="1"/>
</dbReference>
<dbReference type="CDD" id="cd06583">
    <property type="entry name" value="PGRP"/>
    <property type="match status" value="1"/>
</dbReference>
<dbReference type="InterPro" id="IPR015510">
    <property type="entry name" value="PGRP"/>
</dbReference>
<evidence type="ECO:0000313" key="4">
    <source>
        <dbReference type="EMBL" id="MST77486.1"/>
    </source>
</evidence>
<dbReference type="PANTHER" id="PTHR11022">
    <property type="entry name" value="PEPTIDOGLYCAN RECOGNITION PROTEIN"/>
    <property type="match status" value="1"/>
</dbReference>
<dbReference type="RefSeq" id="WP_154480934.1">
    <property type="nucleotide sequence ID" value="NZ_VUNF01000011.1"/>
</dbReference>
<accession>A0A6I2TUP1</accession>
<dbReference type="Proteomes" id="UP000450161">
    <property type="component" value="Unassembled WGS sequence"/>
</dbReference>
<dbReference type="Gene3D" id="3.40.80.10">
    <property type="entry name" value="Peptidoglycan recognition protein-like"/>
    <property type="match status" value="1"/>
</dbReference>
<feature type="domain" description="N-acetylmuramoyl-L-alanine amidase" evidence="2">
    <location>
        <begin position="27"/>
        <end position="161"/>
    </location>
</feature>
<feature type="domain" description="Peptidoglycan recognition protein family" evidence="3">
    <location>
        <begin position="19"/>
        <end position="152"/>
    </location>
</feature>
<dbReference type="InterPro" id="IPR036505">
    <property type="entry name" value="Amidase/PGRP_sf"/>
</dbReference>
<dbReference type="GO" id="GO:0008270">
    <property type="term" value="F:zinc ion binding"/>
    <property type="evidence" value="ECO:0007669"/>
    <property type="project" value="InterPro"/>
</dbReference>
<dbReference type="GO" id="GO:0009253">
    <property type="term" value="P:peptidoglycan catabolic process"/>
    <property type="evidence" value="ECO:0007669"/>
    <property type="project" value="InterPro"/>
</dbReference>
<gene>
    <name evidence="4" type="ORF">FYJ72_07305</name>
</gene>
<dbReference type="SUPFAM" id="SSF55846">
    <property type="entry name" value="N-acetylmuramoyl-L-alanine amidase-like"/>
    <property type="match status" value="1"/>
</dbReference>
<dbReference type="Pfam" id="PF01510">
    <property type="entry name" value="Amidase_2"/>
    <property type="match status" value="1"/>
</dbReference>
<evidence type="ECO:0000256" key="1">
    <source>
        <dbReference type="ARBA" id="ARBA00007553"/>
    </source>
</evidence>
<comment type="similarity">
    <text evidence="1">Belongs to the N-acetylmuramoyl-L-alanine amidase 2 family.</text>
</comment>
<name>A0A6I2TUP1_9BACT</name>
<sequence>MTKDTFPMNIGGEKVRSERMLLAKVENGKNMMSADSVRFLVLHCSASRCNQDYSVEQLRRDHKVRGFYDIGYHFYIRKDGTMTQHRKLLEVGAHARPYNRCSIGICYEGGLDEQGKPCNTMTTEQETRLIDLFRNLKILFPKAKIVGHRDLPGTTPKECPCLDAGSWAARHRLD</sequence>
<evidence type="ECO:0000259" key="3">
    <source>
        <dbReference type="SMART" id="SM00701"/>
    </source>
</evidence>
<dbReference type="GO" id="GO:0008745">
    <property type="term" value="F:N-acetylmuramoyl-L-alanine amidase activity"/>
    <property type="evidence" value="ECO:0007669"/>
    <property type="project" value="InterPro"/>
</dbReference>
<evidence type="ECO:0000259" key="2">
    <source>
        <dbReference type="SMART" id="SM00644"/>
    </source>
</evidence>
<organism evidence="4 5">
    <name type="scientific">Segatella copri</name>
    <dbReference type="NCBI Taxonomy" id="165179"/>
    <lineage>
        <taxon>Bacteria</taxon>
        <taxon>Pseudomonadati</taxon>
        <taxon>Bacteroidota</taxon>
        <taxon>Bacteroidia</taxon>
        <taxon>Bacteroidales</taxon>
        <taxon>Prevotellaceae</taxon>
        <taxon>Segatella</taxon>
    </lineage>
</organism>
<dbReference type="InterPro" id="IPR002502">
    <property type="entry name" value="Amidase_domain"/>
</dbReference>
<dbReference type="SMART" id="SM00701">
    <property type="entry name" value="PGRP"/>
    <property type="match status" value="1"/>
</dbReference>
<dbReference type="PANTHER" id="PTHR11022:SF41">
    <property type="entry name" value="PEPTIDOGLYCAN-RECOGNITION PROTEIN LC-RELATED"/>
    <property type="match status" value="1"/>
</dbReference>
<proteinExistence type="inferred from homology"/>
<dbReference type="AlphaFoldDB" id="A0A6I2TUP1"/>